<evidence type="ECO:0000256" key="1">
    <source>
        <dbReference type="SAM" id="Coils"/>
    </source>
</evidence>
<keyword evidence="3" id="KW-1185">Reference proteome</keyword>
<reference evidence="2 3" key="1">
    <citation type="submission" date="2016-09" db="EMBL/GenBank/DDBJ databases">
        <title>Complete genome of Desulfosporosinus sp. OL.</title>
        <authorList>
            <person name="Mardanov A."/>
            <person name="Beletsky A."/>
            <person name="Panova A."/>
            <person name="Karnachuk O."/>
            <person name="Ravin N."/>
        </authorList>
    </citation>
    <scope>NUCLEOTIDE SEQUENCE [LARGE SCALE GENOMIC DNA]</scope>
    <source>
        <strain evidence="2 3">OL</strain>
    </source>
</reference>
<dbReference type="GO" id="GO:0003677">
    <property type="term" value="F:DNA binding"/>
    <property type="evidence" value="ECO:0007669"/>
    <property type="project" value="InterPro"/>
</dbReference>
<feature type="coiled-coil region" evidence="1">
    <location>
        <begin position="37"/>
        <end position="102"/>
    </location>
</feature>
<dbReference type="AlphaFoldDB" id="A0A1Q8QYG8"/>
<dbReference type="OrthoDB" id="1798311at2"/>
<organism evidence="2 3">
    <name type="scientific">Desulfosporosinus metallidurans</name>
    <dbReference type="NCBI Taxonomy" id="1888891"/>
    <lineage>
        <taxon>Bacteria</taxon>
        <taxon>Bacillati</taxon>
        <taxon>Bacillota</taxon>
        <taxon>Clostridia</taxon>
        <taxon>Eubacteriales</taxon>
        <taxon>Desulfitobacteriaceae</taxon>
        <taxon>Desulfosporosinus</taxon>
    </lineage>
</organism>
<dbReference type="EMBL" id="MLBF01000009">
    <property type="protein sequence ID" value="OLN32373.1"/>
    <property type="molecule type" value="Genomic_DNA"/>
</dbReference>
<accession>A0A1Q8QYG8</accession>
<gene>
    <name evidence="2" type="ORF">DSOL_1693</name>
</gene>
<dbReference type="Proteomes" id="UP000186102">
    <property type="component" value="Unassembled WGS sequence"/>
</dbReference>
<keyword evidence="1" id="KW-0175">Coiled coil</keyword>
<dbReference type="GO" id="GO:0016740">
    <property type="term" value="F:transferase activity"/>
    <property type="evidence" value="ECO:0007669"/>
    <property type="project" value="UniProtKB-KW"/>
</dbReference>
<comment type="caution">
    <text evidence="2">The sequence shown here is derived from an EMBL/GenBank/DDBJ whole genome shotgun (WGS) entry which is preliminary data.</text>
</comment>
<dbReference type="STRING" id="1888891.DSOL_1693"/>
<dbReference type="GO" id="GO:0006355">
    <property type="term" value="P:regulation of DNA-templated transcription"/>
    <property type="evidence" value="ECO:0007669"/>
    <property type="project" value="InterPro"/>
</dbReference>
<evidence type="ECO:0000313" key="2">
    <source>
        <dbReference type="EMBL" id="OLN32373.1"/>
    </source>
</evidence>
<sequence length="164" mass="19002">MGILPIILFFLGVVFLFLGWRWQNSPNEEAKTALKGLAYLKREITRVQDQVNVLEDKVQKAKQAELREAELKETEFKDAKSKENVLTEIERKRKNIKKLYRLDDNEQREGDRGVEPPRFISPKYQEVLELAARGLRVPEIAQNLSLSQDAVQMVLKTQPKGVIR</sequence>
<keyword evidence="2" id="KW-0808">Transferase</keyword>
<evidence type="ECO:0000313" key="3">
    <source>
        <dbReference type="Proteomes" id="UP000186102"/>
    </source>
</evidence>
<dbReference type="SUPFAM" id="SSF46894">
    <property type="entry name" value="C-terminal effector domain of the bipartite response regulators"/>
    <property type="match status" value="1"/>
</dbReference>
<dbReference type="RefSeq" id="WP_075364373.1">
    <property type="nucleotide sequence ID" value="NZ_MLBF01000009.1"/>
</dbReference>
<protein>
    <submittedName>
        <fullName evidence="2">Glycosyltransferase</fullName>
    </submittedName>
</protein>
<dbReference type="InterPro" id="IPR016032">
    <property type="entry name" value="Sig_transdc_resp-reg_C-effctor"/>
</dbReference>
<dbReference type="InterPro" id="IPR036388">
    <property type="entry name" value="WH-like_DNA-bd_sf"/>
</dbReference>
<dbReference type="Gene3D" id="1.10.10.10">
    <property type="entry name" value="Winged helix-like DNA-binding domain superfamily/Winged helix DNA-binding domain"/>
    <property type="match status" value="1"/>
</dbReference>
<name>A0A1Q8QYG8_9FIRM</name>
<proteinExistence type="predicted"/>